<dbReference type="EMBL" id="BMIH01000002">
    <property type="protein sequence ID" value="GGB25107.1"/>
    <property type="molecule type" value="Genomic_DNA"/>
</dbReference>
<dbReference type="AlphaFoldDB" id="A0A916T0Z0"/>
<proteinExistence type="predicted"/>
<protein>
    <submittedName>
        <fullName evidence="2">Uncharacterized protein</fullName>
    </submittedName>
</protein>
<evidence type="ECO:0000313" key="3">
    <source>
        <dbReference type="Proteomes" id="UP000623067"/>
    </source>
</evidence>
<name>A0A916T0Z0_9SPHN</name>
<organism evidence="2 3">
    <name type="scientific">Sphingomonas metalli</name>
    <dbReference type="NCBI Taxonomy" id="1779358"/>
    <lineage>
        <taxon>Bacteria</taxon>
        <taxon>Pseudomonadati</taxon>
        <taxon>Pseudomonadota</taxon>
        <taxon>Alphaproteobacteria</taxon>
        <taxon>Sphingomonadales</taxon>
        <taxon>Sphingomonadaceae</taxon>
        <taxon>Sphingomonas</taxon>
    </lineage>
</organism>
<dbReference type="Proteomes" id="UP000623067">
    <property type="component" value="Unassembled WGS sequence"/>
</dbReference>
<feature type="region of interest" description="Disordered" evidence="1">
    <location>
        <begin position="70"/>
        <end position="93"/>
    </location>
</feature>
<gene>
    <name evidence="2" type="ORF">GCM10011380_13360</name>
</gene>
<accession>A0A916T0Z0</accession>
<sequence length="93" mass="9332">MPDCASCPCPRLVADAVDEEGGGAKSIGFSSTLPAFAPVCHPGEGQGPAGKVFVTALHLTNVPILGTGLRGGDKREAVTSAATIPPGTKPSRY</sequence>
<keyword evidence="3" id="KW-1185">Reference proteome</keyword>
<evidence type="ECO:0000256" key="1">
    <source>
        <dbReference type="SAM" id="MobiDB-lite"/>
    </source>
</evidence>
<evidence type="ECO:0000313" key="2">
    <source>
        <dbReference type="EMBL" id="GGB25107.1"/>
    </source>
</evidence>
<reference evidence="2" key="1">
    <citation type="journal article" date="2014" name="Int. J. Syst. Evol. Microbiol.">
        <title>Complete genome sequence of Corynebacterium casei LMG S-19264T (=DSM 44701T), isolated from a smear-ripened cheese.</title>
        <authorList>
            <consortium name="US DOE Joint Genome Institute (JGI-PGF)"/>
            <person name="Walter F."/>
            <person name="Albersmeier A."/>
            <person name="Kalinowski J."/>
            <person name="Ruckert C."/>
        </authorList>
    </citation>
    <scope>NUCLEOTIDE SEQUENCE</scope>
    <source>
        <strain evidence="2">CGMCC 1.15330</strain>
    </source>
</reference>
<comment type="caution">
    <text evidence="2">The sequence shown here is derived from an EMBL/GenBank/DDBJ whole genome shotgun (WGS) entry which is preliminary data.</text>
</comment>
<reference evidence="2" key="2">
    <citation type="submission" date="2020-09" db="EMBL/GenBank/DDBJ databases">
        <authorList>
            <person name="Sun Q."/>
            <person name="Zhou Y."/>
        </authorList>
    </citation>
    <scope>NUCLEOTIDE SEQUENCE</scope>
    <source>
        <strain evidence="2">CGMCC 1.15330</strain>
    </source>
</reference>